<dbReference type="Proteomes" id="UP000017127">
    <property type="component" value="Unassembled WGS sequence"/>
</dbReference>
<dbReference type="Gene3D" id="1.10.287.70">
    <property type="match status" value="1"/>
</dbReference>
<keyword evidence="4" id="KW-1185">Reference proteome</keyword>
<name>U7QLU8_9CYAN</name>
<evidence type="ECO:0000259" key="2">
    <source>
        <dbReference type="Pfam" id="PF07885"/>
    </source>
</evidence>
<organism evidence="3 4">
    <name type="scientific">Lyngbya aestuarii BL J</name>
    <dbReference type="NCBI Taxonomy" id="1348334"/>
    <lineage>
        <taxon>Bacteria</taxon>
        <taxon>Bacillati</taxon>
        <taxon>Cyanobacteriota</taxon>
        <taxon>Cyanophyceae</taxon>
        <taxon>Oscillatoriophycideae</taxon>
        <taxon>Oscillatoriales</taxon>
        <taxon>Microcoleaceae</taxon>
        <taxon>Lyngbya</taxon>
    </lineage>
</organism>
<proteinExistence type="predicted"/>
<dbReference type="EMBL" id="AUZM01000007">
    <property type="protein sequence ID" value="ERT08863.1"/>
    <property type="molecule type" value="Genomic_DNA"/>
</dbReference>
<evidence type="ECO:0000313" key="3">
    <source>
        <dbReference type="EMBL" id="ERT08863.1"/>
    </source>
</evidence>
<feature type="transmembrane region" description="Helical" evidence="1">
    <location>
        <begin position="57"/>
        <end position="81"/>
    </location>
</feature>
<dbReference type="Pfam" id="PF07885">
    <property type="entry name" value="Ion_trans_2"/>
    <property type="match status" value="1"/>
</dbReference>
<dbReference type="OrthoDB" id="3422146at2"/>
<keyword evidence="1" id="KW-1133">Transmembrane helix</keyword>
<feature type="domain" description="Potassium channel" evidence="2">
    <location>
        <begin position="83"/>
        <end position="152"/>
    </location>
</feature>
<dbReference type="InterPro" id="IPR013099">
    <property type="entry name" value="K_chnl_dom"/>
</dbReference>
<keyword evidence="1" id="KW-0472">Membrane</keyword>
<gene>
    <name evidence="3" type="ORF">M595_1091</name>
</gene>
<evidence type="ECO:0000313" key="4">
    <source>
        <dbReference type="Proteomes" id="UP000017127"/>
    </source>
</evidence>
<protein>
    <submittedName>
        <fullName evidence="3">Ion channel family protein</fullName>
    </submittedName>
</protein>
<feature type="transmembrane region" description="Helical" evidence="1">
    <location>
        <begin position="6"/>
        <end position="27"/>
    </location>
</feature>
<dbReference type="SUPFAM" id="SSF81324">
    <property type="entry name" value="Voltage-gated potassium channels"/>
    <property type="match status" value="1"/>
</dbReference>
<evidence type="ECO:0000256" key="1">
    <source>
        <dbReference type="SAM" id="Phobius"/>
    </source>
</evidence>
<feature type="transmembrane region" description="Helical" evidence="1">
    <location>
        <begin position="131"/>
        <end position="152"/>
    </location>
</feature>
<keyword evidence="1" id="KW-0812">Transmembrane</keyword>
<accession>U7QLU8</accession>
<dbReference type="RefSeq" id="WP_023064955.1">
    <property type="nucleotide sequence ID" value="NZ_AUZM01000007.1"/>
</dbReference>
<reference evidence="3 4" key="1">
    <citation type="journal article" date="2013" name="Front. Microbiol.">
        <title>Comparative genomic analyses of the cyanobacterium, Lyngbya aestuarii BL J, a powerful hydrogen producer.</title>
        <authorList>
            <person name="Kothari A."/>
            <person name="Vaughn M."/>
            <person name="Garcia-Pichel F."/>
        </authorList>
    </citation>
    <scope>NUCLEOTIDE SEQUENCE [LARGE SCALE GENOMIC DNA]</scope>
    <source>
        <strain evidence="3 4">BL J</strain>
    </source>
</reference>
<sequence length="363" mass="40266">MSIGLTVLGVIILIGVTLDVLITTLTVGGGGPITSRLSARIWMIALKIHRHFPNHRFLALIGMSLLVLMTLLWFALTWLGWTLLFVSGEGAVITSPNLVPASFWERVYFVGYTLSTLGQGSYQPQGEPWQIATAIASINGFFLVTLTFAYLLPIVSAASQKRSYATYIASLGGTADEILIRAWNGENFGQFDQHLIALSAMLTQLGENHLNYPILHYFHSIERYRAMTLSLVALDDALTLLQYGIPRPHQPDPAALRSVRRASAAFLATLKSAYLNPTDENPPLPVLELVRLEGIPTVNDSQFQQATQHLEHRRRILLELIRNDGWTWDAIASTRTTSRASNLDDHSALDDVVYMAVDQFPKV</sequence>
<dbReference type="AlphaFoldDB" id="U7QLU8"/>
<comment type="caution">
    <text evidence="3">The sequence shown here is derived from an EMBL/GenBank/DDBJ whole genome shotgun (WGS) entry which is preliminary data.</text>
</comment>